<sequence>MHLAVLKKPAREQSAIEMVKHRRSKRTGGSMVRLQPVAPPAAAQNIKKIAIGAHRNAALTHELS</sequence>
<evidence type="ECO:0000313" key="1">
    <source>
        <dbReference type="EMBL" id="KKN73267.1"/>
    </source>
</evidence>
<accession>A0A0F9TEL7</accession>
<comment type="caution">
    <text evidence="1">The sequence shown here is derived from an EMBL/GenBank/DDBJ whole genome shotgun (WGS) entry which is preliminary data.</text>
</comment>
<organism evidence="1">
    <name type="scientific">marine sediment metagenome</name>
    <dbReference type="NCBI Taxonomy" id="412755"/>
    <lineage>
        <taxon>unclassified sequences</taxon>
        <taxon>metagenomes</taxon>
        <taxon>ecological metagenomes</taxon>
    </lineage>
</organism>
<name>A0A0F9TEL7_9ZZZZ</name>
<reference evidence="1" key="1">
    <citation type="journal article" date="2015" name="Nature">
        <title>Complex archaea that bridge the gap between prokaryotes and eukaryotes.</title>
        <authorList>
            <person name="Spang A."/>
            <person name="Saw J.H."/>
            <person name="Jorgensen S.L."/>
            <person name="Zaremba-Niedzwiedzka K."/>
            <person name="Martijn J."/>
            <person name="Lind A.E."/>
            <person name="van Eijk R."/>
            <person name="Schleper C."/>
            <person name="Guy L."/>
            <person name="Ettema T.J."/>
        </authorList>
    </citation>
    <scope>NUCLEOTIDE SEQUENCE</scope>
</reference>
<gene>
    <name evidence="1" type="ORF">LCGC14_0402520</name>
</gene>
<dbReference type="EMBL" id="LAZR01000347">
    <property type="protein sequence ID" value="KKN73267.1"/>
    <property type="molecule type" value="Genomic_DNA"/>
</dbReference>
<dbReference type="AlphaFoldDB" id="A0A0F9TEL7"/>
<proteinExistence type="predicted"/>
<protein>
    <submittedName>
        <fullName evidence="1">Uncharacterized protein</fullName>
    </submittedName>
</protein>